<feature type="compositionally biased region" description="Low complexity" evidence="6">
    <location>
        <begin position="777"/>
        <end position="787"/>
    </location>
</feature>
<evidence type="ECO:0000256" key="4">
    <source>
        <dbReference type="ARBA" id="ARBA00022833"/>
    </source>
</evidence>
<organism evidence="8 9">
    <name type="scientific">Psilocybe cf. subviscida</name>
    <dbReference type="NCBI Taxonomy" id="2480587"/>
    <lineage>
        <taxon>Eukaryota</taxon>
        <taxon>Fungi</taxon>
        <taxon>Dikarya</taxon>
        <taxon>Basidiomycota</taxon>
        <taxon>Agaricomycotina</taxon>
        <taxon>Agaricomycetes</taxon>
        <taxon>Agaricomycetidae</taxon>
        <taxon>Agaricales</taxon>
        <taxon>Agaricineae</taxon>
        <taxon>Strophariaceae</taxon>
        <taxon>Psilocybe</taxon>
    </lineage>
</organism>
<dbReference type="GO" id="GO:0008270">
    <property type="term" value="F:zinc ion binding"/>
    <property type="evidence" value="ECO:0007669"/>
    <property type="project" value="UniProtKB-KW"/>
</dbReference>
<protein>
    <recommendedName>
        <fullName evidence="7">HAT C-terminal dimerisation domain-containing protein</fullName>
    </recommendedName>
</protein>
<feature type="compositionally biased region" description="Polar residues" evidence="6">
    <location>
        <begin position="88"/>
        <end position="107"/>
    </location>
</feature>
<keyword evidence="4" id="KW-0862">Zinc</keyword>
<dbReference type="Pfam" id="PF05699">
    <property type="entry name" value="Dimer_Tnp_hAT"/>
    <property type="match status" value="1"/>
</dbReference>
<dbReference type="EMBL" id="JAACJJ010000015">
    <property type="protein sequence ID" value="KAF5325108.1"/>
    <property type="molecule type" value="Genomic_DNA"/>
</dbReference>
<dbReference type="InterPro" id="IPR052035">
    <property type="entry name" value="ZnF_BED_domain_contain"/>
</dbReference>
<dbReference type="GO" id="GO:0046983">
    <property type="term" value="F:protein dimerization activity"/>
    <property type="evidence" value="ECO:0007669"/>
    <property type="project" value="InterPro"/>
</dbReference>
<dbReference type="GO" id="GO:0005634">
    <property type="term" value="C:nucleus"/>
    <property type="evidence" value="ECO:0007669"/>
    <property type="project" value="UniProtKB-SubCell"/>
</dbReference>
<evidence type="ECO:0000256" key="3">
    <source>
        <dbReference type="ARBA" id="ARBA00022771"/>
    </source>
</evidence>
<dbReference type="PANTHER" id="PTHR46481">
    <property type="entry name" value="ZINC FINGER BED DOMAIN-CONTAINING PROTEIN 4"/>
    <property type="match status" value="1"/>
</dbReference>
<evidence type="ECO:0000259" key="7">
    <source>
        <dbReference type="Pfam" id="PF05699"/>
    </source>
</evidence>
<keyword evidence="5" id="KW-0539">Nucleus</keyword>
<evidence type="ECO:0000256" key="6">
    <source>
        <dbReference type="SAM" id="MobiDB-lite"/>
    </source>
</evidence>
<comment type="subcellular location">
    <subcellularLocation>
        <location evidence="1">Nucleus</location>
    </subcellularLocation>
</comment>
<keyword evidence="3" id="KW-0863">Zinc-finger</keyword>
<keyword evidence="2" id="KW-0479">Metal-binding</keyword>
<dbReference type="PANTHER" id="PTHR46481:SF10">
    <property type="entry name" value="ZINC FINGER BED DOMAIN-CONTAINING PROTEIN 39"/>
    <property type="match status" value="1"/>
</dbReference>
<dbReference type="InterPro" id="IPR008906">
    <property type="entry name" value="HATC_C_dom"/>
</dbReference>
<dbReference type="OrthoDB" id="2790258at2759"/>
<evidence type="ECO:0000256" key="2">
    <source>
        <dbReference type="ARBA" id="ARBA00022723"/>
    </source>
</evidence>
<evidence type="ECO:0000256" key="5">
    <source>
        <dbReference type="ARBA" id="ARBA00023242"/>
    </source>
</evidence>
<evidence type="ECO:0000313" key="9">
    <source>
        <dbReference type="Proteomes" id="UP000567179"/>
    </source>
</evidence>
<dbReference type="Proteomes" id="UP000567179">
    <property type="component" value="Unassembled WGS sequence"/>
</dbReference>
<evidence type="ECO:0000256" key="1">
    <source>
        <dbReference type="ARBA" id="ARBA00004123"/>
    </source>
</evidence>
<comment type="caution">
    <text evidence="8">The sequence shown here is derived from an EMBL/GenBank/DDBJ whole genome shotgun (WGS) entry which is preliminary data.</text>
</comment>
<feature type="region of interest" description="Disordered" evidence="6">
    <location>
        <begin position="765"/>
        <end position="797"/>
    </location>
</feature>
<reference evidence="8 9" key="1">
    <citation type="journal article" date="2020" name="ISME J.">
        <title>Uncovering the hidden diversity of litter-decomposition mechanisms in mushroom-forming fungi.</title>
        <authorList>
            <person name="Floudas D."/>
            <person name="Bentzer J."/>
            <person name="Ahren D."/>
            <person name="Johansson T."/>
            <person name="Persson P."/>
            <person name="Tunlid A."/>
        </authorList>
    </citation>
    <scope>NUCLEOTIDE SEQUENCE [LARGE SCALE GENOMIC DNA]</scope>
    <source>
        <strain evidence="8 9">CBS 101986</strain>
    </source>
</reference>
<feature type="region of interest" description="Disordered" evidence="6">
    <location>
        <begin position="69"/>
        <end position="108"/>
    </location>
</feature>
<proteinExistence type="predicted"/>
<dbReference type="SUPFAM" id="SSF53098">
    <property type="entry name" value="Ribonuclease H-like"/>
    <property type="match status" value="1"/>
</dbReference>
<sequence length="944" mass="105279">MDTPAQSQTHPGHFYYGGWQYTNGTATTQYPAQPFVTHAPQAATPTNTFLGNITSAVVNTPLIASATANTTTLSTSNSKKRKRKHAATQGTSNIPKRHNGTGSDENQVTVATSSASTSMAPCLSIPGVGPQSNPPLVSPPAAVQSLGSVAAKPSSAPKPDASDVWFFVRGLPSRDIANAPSLAPPSMKQPCSNDFPILGCRLCSLPKWTTWKNCDGQTRNIRKHLSTFHRLVWEDIVVVYELKGWETIQGDHRAQKASIKRSYEPFSLTGFNERLMSFIAADDQSMGVVDCEEFRELLEFICPDLRSPGAIPHRTKLSDMVNSSFQRQYESMLSEIENSLGRVSFTSDVWSRRNLQSYMAVTAHYLAHSSAQTGPLLTLQTRLVAFRVLHGSHTGVNLGKEFVKILEEINCLHKISMLTMDNASNNQTMCTELETELQKQGISFDHEGNRVRCFPHVINIAVQTGLKHLTKTPSNSPSPTDWDDGVEIAAYSNEELLADVLYLDALRSDVISKVRRSVNSLRASGQRRERFSIILRTGNESGGWGEPKKPLRDIQLKNDVDTRWSSLFNMVDTFLELYPVIAALISENRDLTDYAFTEAEITVLDDIRLFLEVFHYVQELVSAEKTPTLALVLPLYEMLVSMLKDVAFLKPKLAHAIKESIAKLEEYLNISRGTKMYTLAMVINPKIKFSWLEDHWETKDYNTARSTVKTALLEYEKATRAPRAASGLPSQASRKLVKSNSVSHEAAAQVSGFLRVKSLRQDLRESRSLKEKPATRNNAAAQNPPQQSAEELARQADKAGLERVEAEIKAYEDSGLIDENEPLDLLRFWQDHMTAFPLFYRIALDVLPAQASAVPCERVFSSSKETDTNRRANLSPEKMEKLQILKFGFRGARLNFTDDIQPDREMSVLDVSPDVIKDMYARGNIPQLEKHIMESWGIRPDTVA</sequence>
<evidence type="ECO:0000313" key="8">
    <source>
        <dbReference type="EMBL" id="KAF5325108.1"/>
    </source>
</evidence>
<name>A0A8H5F6K1_9AGAR</name>
<feature type="compositionally biased region" description="Basic and acidic residues" evidence="6">
    <location>
        <begin position="765"/>
        <end position="774"/>
    </location>
</feature>
<keyword evidence="9" id="KW-1185">Reference proteome</keyword>
<accession>A0A8H5F6K1</accession>
<gene>
    <name evidence="8" type="ORF">D9619_009667</name>
</gene>
<dbReference type="AlphaFoldDB" id="A0A8H5F6K1"/>
<feature type="domain" description="HAT C-terminal dimerisation" evidence="7">
    <location>
        <begin position="815"/>
        <end position="886"/>
    </location>
</feature>
<dbReference type="InterPro" id="IPR012337">
    <property type="entry name" value="RNaseH-like_sf"/>
</dbReference>